<dbReference type="EMBL" id="PDCH01000020">
    <property type="protein sequence ID" value="RBP98804.1"/>
    <property type="molecule type" value="Genomic_DNA"/>
</dbReference>
<proteinExistence type="predicted"/>
<comment type="caution">
    <text evidence="1">The sequence shown here is derived from an EMBL/GenBank/DDBJ whole genome shotgun (WGS) entry which is preliminary data.</text>
</comment>
<dbReference type="RefSeq" id="WP_236632783.1">
    <property type="nucleotide sequence ID" value="NZ_PDCH01000020.1"/>
</dbReference>
<accession>A0A366KAS8</accession>
<dbReference type="Proteomes" id="UP000252345">
    <property type="component" value="Unassembled WGS sequence"/>
</dbReference>
<feature type="non-terminal residue" evidence="1">
    <location>
        <position position="1"/>
    </location>
</feature>
<organism evidence="1 2">
    <name type="scientific">Bifidobacterium xylocopae</name>
    <dbReference type="NCBI Taxonomy" id="2493119"/>
    <lineage>
        <taxon>Bacteria</taxon>
        <taxon>Bacillati</taxon>
        <taxon>Actinomycetota</taxon>
        <taxon>Actinomycetes</taxon>
        <taxon>Bifidobacteriales</taxon>
        <taxon>Bifidobacteriaceae</taxon>
        <taxon>Bifidobacterium</taxon>
    </lineage>
</organism>
<evidence type="ECO:0000313" key="1">
    <source>
        <dbReference type="EMBL" id="RBP98804.1"/>
    </source>
</evidence>
<sequence>VSLHLFKRTTKEEAMTYTIEQYTVPMSYDDPIQPEPTWMSSPYFWDKEWKTEAGARRALEKHLRICNGDPAKYRIRQQA</sequence>
<dbReference type="AlphaFoldDB" id="A0A366KAS8"/>
<gene>
    <name evidence="1" type="ORF">CRD59_07060</name>
</gene>
<protein>
    <submittedName>
        <fullName evidence="1">Uncharacterized protein</fullName>
    </submittedName>
</protein>
<name>A0A366KAS8_9BIFI</name>
<reference evidence="1 2" key="1">
    <citation type="submission" date="2017-10" db="EMBL/GenBank/DDBJ databases">
        <title>Bifidobacterium xylocopum sp. nov. and Bifidobacterium aemilianum sp. nov., from the carpenter bee (Xylocopa violacea) digestive tract.</title>
        <authorList>
            <person name="Alberoni D."/>
            <person name="Baffoni L."/>
            <person name="Di Gioia D."/>
            <person name="Gaggia F."/>
            <person name="Biavati B."/>
        </authorList>
    </citation>
    <scope>NUCLEOTIDE SEQUENCE [LARGE SCALE GENOMIC DNA]</scope>
    <source>
        <strain evidence="1 2">XV2</strain>
    </source>
</reference>
<evidence type="ECO:0000313" key="2">
    <source>
        <dbReference type="Proteomes" id="UP000252345"/>
    </source>
</evidence>
<keyword evidence="2" id="KW-1185">Reference proteome</keyword>